<evidence type="ECO:0000313" key="4">
    <source>
        <dbReference type="Proteomes" id="UP001231189"/>
    </source>
</evidence>
<dbReference type="Proteomes" id="UP001231189">
    <property type="component" value="Unassembled WGS sequence"/>
</dbReference>
<dbReference type="Gene3D" id="3.30.710.10">
    <property type="entry name" value="Potassium Channel Kv1.1, Chain A"/>
    <property type="match status" value="1"/>
</dbReference>
<reference evidence="3" key="1">
    <citation type="submission" date="2023-07" db="EMBL/GenBank/DDBJ databases">
        <title>A chromosome-level genome assembly of Lolium multiflorum.</title>
        <authorList>
            <person name="Chen Y."/>
            <person name="Copetti D."/>
            <person name="Kolliker R."/>
            <person name="Studer B."/>
        </authorList>
    </citation>
    <scope>NUCLEOTIDE SEQUENCE</scope>
    <source>
        <strain evidence="3">02402/16</strain>
        <tissue evidence="3">Leaf</tissue>
    </source>
</reference>
<keyword evidence="4" id="KW-1185">Reference proteome</keyword>
<dbReference type="InterPro" id="IPR000210">
    <property type="entry name" value="BTB/POZ_dom"/>
</dbReference>
<comment type="caution">
    <text evidence="3">The sequence shown here is derived from an EMBL/GenBank/DDBJ whole genome shotgun (WGS) entry which is preliminary data.</text>
</comment>
<name>A0AAD8TWQ4_LOLMU</name>
<dbReference type="EMBL" id="JAUUTY010000001">
    <property type="protein sequence ID" value="KAK1693474.1"/>
    <property type="molecule type" value="Genomic_DNA"/>
</dbReference>
<accession>A0AAD8TWQ4</accession>
<dbReference type="SUPFAM" id="SSF54695">
    <property type="entry name" value="POZ domain"/>
    <property type="match status" value="1"/>
</dbReference>
<dbReference type="PROSITE" id="PS50097">
    <property type="entry name" value="BTB"/>
    <property type="match status" value="1"/>
</dbReference>
<evidence type="ECO:0000256" key="1">
    <source>
        <dbReference type="ARBA" id="ARBA00004906"/>
    </source>
</evidence>
<sequence length="213" mass="23097">MTKNYCTTIIKIVAHTPSGYHVLKIQGYSGSKFLSEGPSIKSPLSPQLATAGASNTTPSGKARFYQACISLYLVLEEDVASPVKSLVQFGFAAEERRHLVPFFPKKSKTPSPLFKSSELDFISRGAKGCDQFIERSTLHLGNLLTAGKGADMVFEVGGEMLATHRWLLAARSPVFAAELFGSMSESGGASGVRVADMEGRVFRALLRFVYTYS</sequence>
<gene>
    <name evidence="3" type="ORF">QYE76_010171</name>
</gene>
<proteinExistence type="predicted"/>
<protein>
    <recommendedName>
        <fullName evidence="2">BTB domain-containing protein</fullName>
    </recommendedName>
</protein>
<dbReference type="AlphaFoldDB" id="A0AAD8TWQ4"/>
<evidence type="ECO:0000259" key="2">
    <source>
        <dbReference type="PROSITE" id="PS50097"/>
    </source>
</evidence>
<dbReference type="Pfam" id="PF00651">
    <property type="entry name" value="BTB"/>
    <property type="match status" value="1"/>
</dbReference>
<dbReference type="SUPFAM" id="SSF49599">
    <property type="entry name" value="TRAF domain-like"/>
    <property type="match status" value="1"/>
</dbReference>
<dbReference type="PANTHER" id="PTHR26379:SF307">
    <property type="entry name" value="BTB DOMAIN-CONTAINING PROTEIN"/>
    <property type="match status" value="1"/>
</dbReference>
<comment type="pathway">
    <text evidence="1">Protein modification; protein ubiquitination.</text>
</comment>
<dbReference type="GO" id="GO:0016567">
    <property type="term" value="P:protein ubiquitination"/>
    <property type="evidence" value="ECO:0007669"/>
    <property type="project" value="InterPro"/>
</dbReference>
<dbReference type="InterPro" id="IPR045005">
    <property type="entry name" value="BPM1-6"/>
</dbReference>
<dbReference type="PANTHER" id="PTHR26379">
    <property type="entry name" value="BTB/POZ AND MATH DOMAIN-CONTAINING PROTEIN 1"/>
    <property type="match status" value="1"/>
</dbReference>
<feature type="domain" description="BTB" evidence="2">
    <location>
        <begin position="150"/>
        <end position="213"/>
    </location>
</feature>
<organism evidence="3 4">
    <name type="scientific">Lolium multiflorum</name>
    <name type="common">Italian ryegrass</name>
    <name type="synonym">Lolium perenne subsp. multiflorum</name>
    <dbReference type="NCBI Taxonomy" id="4521"/>
    <lineage>
        <taxon>Eukaryota</taxon>
        <taxon>Viridiplantae</taxon>
        <taxon>Streptophyta</taxon>
        <taxon>Embryophyta</taxon>
        <taxon>Tracheophyta</taxon>
        <taxon>Spermatophyta</taxon>
        <taxon>Magnoliopsida</taxon>
        <taxon>Liliopsida</taxon>
        <taxon>Poales</taxon>
        <taxon>Poaceae</taxon>
        <taxon>BOP clade</taxon>
        <taxon>Pooideae</taxon>
        <taxon>Poodae</taxon>
        <taxon>Poeae</taxon>
        <taxon>Poeae Chloroplast Group 2 (Poeae type)</taxon>
        <taxon>Loliodinae</taxon>
        <taxon>Loliinae</taxon>
        <taxon>Lolium</taxon>
    </lineage>
</organism>
<dbReference type="InterPro" id="IPR011333">
    <property type="entry name" value="SKP1/BTB/POZ_sf"/>
</dbReference>
<evidence type="ECO:0000313" key="3">
    <source>
        <dbReference type="EMBL" id="KAK1693474.1"/>
    </source>
</evidence>